<reference evidence="3 4" key="1">
    <citation type="submission" date="2017-03" db="EMBL/GenBank/DDBJ databases">
        <title>Complete genome sequence of Candidatus 'Thiodictyon syntrophicum' sp. nov. strain Cad16T, a photolithoautotroph purple sulfur bacterium isolated from an alpine meromictic lake.</title>
        <authorList>
            <person name="Luedin S.M."/>
            <person name="Pothier J.F."/>
            <person name="Danza F."/>
            <person name="Storelli N."/>
            <person name="Wittwer M."/>
            <person name="Tonolla M."/>
        </authorList>
    </citation>
    <scope>NUCLEOTIDE SEQUENCE [LARGE SCALE GENOMIC DNA]</scope>
    <source>
        <strain evidence="3 4">Cad16T</strain>
    </source>
</reference>
<name>A0A2K8U4U7_9GAMM</name>
<evidence type="ECO:0000313" key="3">
    <source>
        <dbReference type="EMBL" id="AUB80610.1"/>
    </source>
</evidence>
<proteinExistence type="predicted"/>
<keyword evidence="4" id="KW-1185">Reference proteome</keyword>
<dbReference type="Proteomes" id="UP000232638">
    <property type="component" value="Chromosome"/>
</dbReference>
<evidence type="ECO:0000256" key="1">
    <source>
        <dbReference type="SAM" id="SignalP"/>
    </source>
</evidence>
<dbReference type="InterPro" id="IPR002035">
    <property type="entry name" value="VWF_A"/>
</dbReference>
<sequence>MPPCPARHLLAALALILLPMLSCPVAAETPLILPGTKVLYQRVLTKPGAAASDTPGEAGTGLINALSRLYVYERQTRAGQDWLRLGTDALGKNLLGWVPAGLTLAWNQQLTLALTNPAGRERLIFFRDWDSLRAVLDSPSPATAGRSLIQGIAAGAQDPRVVALEPETFVDLYERFYLLPILEFRDYSSRVGSSVRALKVASVTLPAAPGPESRPPAPATASANPLKDFKAAIVFVVDSTVSMGPYIAETRAAVKQFYERIRAAGLLDKVAFGLVAFRAETASAEKNRRLDYVAKVFAAPTQVRNGDDFLARIATLKEAPVATDFFDEDPYAGVRAALDMPEWKDRFDARHIVLITDAGALDGTFNAAPGSAPVPVATKERAVQGVDSRTGLNAAAIQDLARRAGVAITVMHLQTPEARRVGDLARAAEQYKDLARNAMTQQEAYFPIADGARNRLRSAIDVFAGGVIEQIDHSAQGYATLSDPAVRAPTTAPADAADDPDQRARIQAIVASLGHAMQLAYLGEQRQTAAPEVFEAWIGDTDLADPGRRPVEVRVLMSRDQLSDLKELVAQVIDTAEADLDGTNSTQAFYDRLASIAATFERDPQATGRRRAAELAHQDLLLDYLEGLPYKSDVLDLRRSDWSSWGIQRQADFVDRLRKKATLYGLYYADTFGWVDIAQADNPRNREAVYPIPLKDLP</sequence>
<accession>A0A2K8U4U7</accession>
<dbReference type="PROSITE" id="PS50234">
    <property type="entry name" value="VWFA"/>
    <property type="match status" value="1"/>
</dbReference>
<dbReference type="OrthoDB" id="9801841at2"/>
<keyword evidence="1" id="KW-0732">Signal</keyword>
<dbReference type="RefSeq" id="WP_100918404.1">
    <property type="nucleotide sequence ID" value="NZ_CP020370.1"/>
</dbReference>
<dbReference type="CDD" id="cd00198">
    <property type="entry name" value="vWFA"/>
    <property type="match status" value="1"/>
</dbReference>
<evidence type="ECO:0000313" key="4">
    <source>
        <dbReference type="Proteomes" id="UP000232638"/>
    </source>
</evidence>
<dbReference type="Gene3D" id="3.40.50.410">
    <property type="entry name" value="von Willebrand factor, type A domain"/>
    <property type="match status" value="1"/>
</dbReference>
<dbReference type="InterPro" id="IPR036465">
    <property type="entry name" value="vWFA_dom_sf"/>
</dbReference>
<protein>
    <recommendedName>
        <fullName evidence="2">VWFA domain-containing protein</fullName>
    </recommendedName>
</protein>
<dbReference type="AlphaFoldDB" id="A0A2K8U4U7"/>
<feature type="domain" description="VWFA" evidence="2">
    <location>
        <begin position="232"/>
        <end position="471"/>
    </location>
</feature>
<dbReference type="KEGG" id="tsy:THSYN_06360"/>
<dbReference type="SUPFAM" id="SSF53300">
    <property type="entry name" value="vWA-like"/>
    <property type="match status" value="1"/>
</dbReference>
<evidence type="ECO:0000259" key="2">
    <source>
        <dbReference type="PROSITE" id="PS50234"/>
    </source>
</evidence>
<feature type="signal peptide" evidence="1">
    <location>
        <begin position="1"/>
        <end position="27"/>
    </location>
</feature>
<feature type="chain" id="PRO_5014778437" description="VWFA domain-containing protein" evidence="1">
    <location>
        <begin position="28"/>
        <end position="698"/>
    </location>
</feature>
<gene>
    <name evidence="3" type="ORF">THSYN_06360</name>
</gene>
<dbReference type="EMBL" id="CP020370">
    <property type="protein sequence ID" value="AUB80610.1"/>
    <property type="molecule type" value="Genomic_DNA"/>
</dbReference>
<organism evidence="3 4">
    <name type="scientific">Candidatus Thiodictyon syntrophicum</name>
    <dbReference type="NCBI Taxonomy" id="1166950"/>
    <lineage>
        <taxon>Bacteria</taxon>
        <taxon>Pseudomonadati</taxon>
        <taxon>Pseudomonadota</taxon>
        <taxon>Gammaproteobacteria</taxon>
        <taxon>Chromatiales</taxon>
        <taxon>Chromatiaceae</taxon>
        <taxon>Thiodictyon</taxon>
    </lineage>
</organism>